<evidence type="ECO:0000256" key="1">
    <source>
        <dbReference type="SAM" id="MobiDB-lite"/>
    </source>
</evidence>
<gene>
    <name evidence="2" type="ORF">SPSK_05680</name>
</gene>
<feature type="region of interest" description="Disordered" evidence="1">
    <location>
        <begin position="1"/>
        <end position="48"/>
    </location>
</feature>
<feature type="region of interest" description="Disordered" evidence="1">
    <location>
        <begin position="107"/>
        <end position="129"/>
    </location>
</feature>
<reference evidence="2 3" key="2">
    <citation type="journal article" date="2015" name="Eukaryot. Cell">
        <title>Asexual propagation of a virulent clone complex in a human and feline outbreak of sporotrichosis.</title>
        <authorList>
            <person name="Teixeira Mde M."/>
            <person name="Rodrigues A.M."/>
            <person name="Tsui C.K."/>
            <person name="de Almeida L.G."/>
            <person name="Van Diepeningen A.D."/>
            <person name="van den Ende B.G."/>
            <person name="Fernandes G.F."/>
            <person name="Kano R."/>
            <person name="Hamelin R.C."/>
            <person name="Lopes-Bezerra L.M."/>
            <person name="Vasconcelos A.T."/>
            <person name="de Hoog S."/>
            <person name="de Camargo Z.P."/>
            <person name="Felipe M.S."/>
        </authorList>
    </citation>
    <scope>NUCLEOTIDE SEQUENCE [LARGE SCALE GENOMIC DNA]</scope>
    <source>
        <strain evidence="2 3">1099-18</strain>
    </source>
</reference>
<name>A0A0F2LST9_SPOSC</name>
<dbReference type="AlphaFoldDB" id="A0A0F2LST9"/>
<dbReference type="EMBL" id="AXCR01000012">
    <property type="protein sequence ID" value="KJR80537.1"/>
    <property type="molecule type" value="Genomic_DNA"/>
</dbReference>
<protein>
    <submittedName>
        <fullName evidence="2">Uncharacterized protein</fullName>
    </submittedName>
</protein>
<sequence>MAIVPRNPVKGQVAGGRWQARREEPDPKRCEYDRQGVKHERHAREALRDKREMSCRPITNNTKVRTNKPNDSIRGQWGADVWDNSSSSWCHGGGIFVCVIRISMPERSSKNGESQRVTGHLSAEDGQVC</sequence>
<accession>A0A0F2LST9</accession>
<evidence type="ECO:0000313" key="2">
    <source>
        <dbReference type="EMBL" id="KJR80537.1"/>
    </source>
</evidence>
<dbReference type="RefSeq" id="XP_016583213.1">
    <property type="nucleotide sequence ID" value="XM_016732421.1"/>
</dbReference>
<reference evidence="2 3" key="1">
    <citation type="journal article" date="2014" name="BMC Genomics">
        <title>Comparative genomics of the major fungal agents of human and animal Sporotrichosis: Sporothrix schenckii and Sporothrix brasiliensis.</title>
        <authorList>
            <person name="Teixeira M.M."/>
            <person name="de Almeida L.G."/>
            <person name="Kubitschek-Barreira P."/>
            <person name="Alves F.L."/>
            <person name="Kioshima E.S."/>
            <person name="Abadio A.K."/>
            <person name="Fernandes L."/>
            <person name="Derengowski L.S."/>
            <person name="Ferreira K.S."/>
            <person name="Souza R.C."/>
            <person name="Ruiz J.C."/>
            <person name="de Andrade N.C."/>
            <person name="Paes H.C."/>
            <person name="Nicola A.M."/>
            <person name="Albuquerque P."/>
            <person name="Gerber A.L."/>
            <person name="Martins V.P."/>
            <person name="Peconick L.D."/>
            <person name="Neto A.V."/>
            <person name="Chaucanez C.B."/>
            <person name="Silva P.A."/>
            <person name="Cunha O.L."/>
            <person name="de Oliveira F.F."/>
            <person name="dos Santos T.C."/>
            <person name="Barros A.L."/>
            <person name="Soares M.A."/>
            <person name="de Oliveira L.M."/>
            <person name="Marini M.M."/>
            <person name="Villalobos-Duno H."/>
            <person name="Cunha M.M."/>
            <person name="de Hoog S."/>
            <person name="da Silveira J.F."/>
            <person name="Henrissat B."/>
            <person name="Nino-Vega G.A."/>
            <person name="Cisalpino P.S."/>
            <person name="Mora-Montes H.M."/>
            <person name="Almeida S.R."/>
            <person name="Stajich J.E."/>
            <person name="Lopes-Bezerra L.M."/>
            <person name="Vasconcelos A.T."/>
            <person name="Felipe M.S."/>
        </authorList>
    </citation>
    <scope>NUCLEOTIDE SEQUENCE [LARGE SCALE GENOMIC DNA]</scope>
    <source>
        <strain evidence="2 3">1099-18</strain>
    </source>
</reference>
<evidence type="ECO:0000313" key="3">
    <source>
        <dbReference type="Proteomes" id="UP000033710"/>
    </source>
</evidence>
<dbReference type="KEGG" id="ssck:SPSK_05680"/>
<organism evidence="2 3">
    <name type="scientific">Sporothrix schenckii 1099-18</name>
    <dbReference type="NCBI Taxonomy" id="1397361"/>
    <lineage>
        <taxon>Eukaryota</taxon>
        <taxon>Fungi</taxon>
        <taxon>Dikarya</taxon>
        <taxon>Ascomycota</taxon>
        <taxon>Pezizomycotina</taxon>
        <taxon>Sordariomycetes</taxon>
        <taxon>Sordariomycetidae</taxon>
        <taxon>Ophiostomatales</taxon>
        <taxon>Ophiostomataceae</taxon>
        <taxon>Sporothrix</taxon>
    </lineage>
</organism>
<dbReference type="Proteomes" id="UP000033710">
    <property type="component" value="Unassembled WGS sequence"/>
</dbReference>
<dbReference type="VEuPathDB" id="FungiDB:SPSK_05680"/>
<comment type="caution">
    <text evidence="2">The sequence shown here is derived from an EMBL/GenBank/DDBJ whole genome shotgun (WGS) entry which is preliminary data.</text>
</comment>
<proteinExistence type="predicted"/>
<dbReference type="GeneID" id="27667698"/>
<feature type="compositionally biased region" description="Basic and acidic residues" evidence="1">
    <location>
        <begin position="20"/>
        <end position="48"/>
    </location>
</feature>